<evidence type="ECO:0000313" key="8">
    <source>
        <dbReference type="Proteomes" id="UP000789706"/>
    </source>
</evidence>
<dbReference type="InterPro" id="IPR044890">
    <property type="entry name" value="TMEM14_sf"/>
</dbReference>
<dbReference type="Gene3D" id="1.10.10.1740">
    <property type="entry name" value="Transmembrane protein 14-like"/>
    <property type="match status" value="1"/>
</dbReference>
<evidence type="ECO:0000256" key="5">
    <source>
        <dbReference type="ARBA" id="ARBA00023136"/>
    </source>
</evidence>
<keyword evidence="4 6" id="KW-1133">Transmembrane helix</keyword>
<evidence type="ECO:0000256" key="3">
    <source>
        <dbReference type="ARBA" id="ARBA00022692"/>
    </source>
</evidence>
<organism evidence="7 8">
    <name type="scientific">Diversispora eburnea</name>
    <dbReference type="NCBI Taxonomy" id="1213867"/>
    <lineage>
        <taxon>Eukaryota</taxon>
        <taxon>Fungi</taxon>
        <taxon>Fungi incertae sedis</taxon>
        <taxon>Mucoromycota</taxon>
        <taxon>Glomeromycotina</taxon>
        <taxon>Glomeromycetes</taxon>
        <taxon>Diversisporales</taxon>
        <taxon>Diversisporaceae</taxon>
        <taxon>Diversispora</taxon>
    </lineage>
</organism>
<dbReference type="EMBL" id="CAJVPK010000392">
    <property type="protein sequence ID" value="CAG8503835.1"/>
    <property type="molecule type" value="Genomic_DNA"/>
</dbReference>
<reference evidence="7" key="1">
    <citation type="submission" date="2021-06" db="EMBL/GenBank/DDBJ databases">
        <authorList>
            <person name="Kallberg Y."/>
            <person name="Tangrot J."/>
            <person name="Rosling A."/>
        </authorList>
    </citation>
    <scope>NUCLEOTIDE SEQUENCE</scope>
    <source>
        <strain evidence="7">AZ414A</strain>
    </source>
</reference>
<evidence type="ECO:0000256" key="6">
    <source>
        <dbReference type="SAM" id="Phobius"/>
    </source>
</evidence>
<proteinExistence type="inferred from homology"/>
<evidence type="ECO:0000313" key="7">
    <source>
        <dbReference type="EMBL" id="CAG8503835.1"/>
    </source>
</evidence>
<gene>
    <name evidence="7" type="ORF">DEBURN_LOCUS4816</name>
</gene>
<dbReference type="AlphaFoldDB" id="A0A9N8ZQW6"/>
<comment type="caution">
    <text evidence="7">The sequence shown here is derived from an EMBL/GenBank/DDBJ whole genome shotgun (WGS) entry which is preliminary data.</text>
</comment>
<keyword evidence="5 6" id="KW-0472">Membrane</keyword>
<feature type="transmembrane region" description="Helical" evidence="6">
    <location>
        <begin position="52"/>
        <end position="73"/>
    </location>
</feature>
<comment type="similarity">
    <text evidence="2">Belongs to the TMEM14 family.</text>
</comment>
<protein>
    <submittedName>
        <fullName evidence="7">11725_t:CDS:1</fullName>
    </submittedName>
</protein>
<name>A0A9N8ZQW6_9GLOM</name>
<keyword evidence="8" id="KW-1185">Reference proteome</keyword>
<dbReference type="Proteomes" id="UP000789706">
    <property type="component" value="Unassembled WGS sequence"/>
</dbReference>
<comment type="subcellular location">
    <subcellularLocation>
        <location evidence="1">Membrane</location>
    </subcellularLocation>
</comment>
<dbReference type="Pfam" id="PF03647">
    <property type="entry name" value="Tmemb_14"/>
    <property type="match status" value="1"/>
</dbReference>
<evidence type="ECO:0000256" key="2">
    <source>
        <dbReference type="ARBA" id="ARBA00007590"/>
    </source>
</evidence>
<dbReference type="InterPro" id="IPR005349">
    <property type="entry name" value="TMEM14"/>
</dbReference>
<accession>A0A9N8ZQW6</accession>
<keyword evidence="3 6" id="KW-0812">Transmembrane</keyword>
<dbReference type="OrthoDB" id="5620at2759"/>
<evidence type="ECO:0000256" key="1">
    <source>
        <dbReference type="ARBA" id="ARBA00004370"/>
    </source>
</evidence>
<sequence length="76" mass="7962">MTVAFLSQTVALGGIIGLVKAGSTVSLAAGLTFGSLAQKFQKCWSSFDGKFMPAGLVTILSLLSAARYGYIYYDTS</sequence>
<dbReference type="GO" id="GO:0016020">
    <property type="term" value="C:membrane"/>
    <property type="evidence" value="ECO:0007669"/>
    <property type="project" value="UniProtKB-SubCell"/>
</dbReference>
<evidence type="ECO:0000256" key="4">
    <source>
        <dbReference type="ARBA" id="ARBA00022989"/>
    </source>
</evidence>